<reference evidence="2" key="2">
    <citation type="submission" date="2019-04" db="UniProtKB">
        <authorList>
            <consortium name="EnsemblPlants"/>
        </authorList>
    </citation>
    <scope>IDENTIFICATION</scope>
    <source>
        <strain evidence="2">cv. Heinz 1706</strain>
    </source>
</reference>
<dbReference type="PaxDb" id="4081-Solyc00g143770.1.1"/>
<feature type="transmembrane region" description="Helical" evidence="1">
    <location>
        <begin position="6"/>
        <end position="27"/>
    </location>
</feature>
<evidence type="ECO:0000256" key="1">
    <source>
        <dbReference type="SAM" id="Phobius"/>
    </source>
</evidence>
<proteinExistence type="predicted"/>
<keyword evidence="1" id="KW-0812">Transmembrane</keyword>
<organism evidence="2">
    <name type="scientific">Solanum lycopersicum</name>
    <name type="common">Tomato</name>
    <name type="synonym">Lycopersicon esculentum</name>
    <dbReference type="NCBI Taxonomy" id="4081"/>
    <lineage>
        <taxon>Eukaryota</taxon>
        <taxon>Viridiplantae</taxon>
        <taxon>Streptophyta</taxon>
        <taxon>Embryophyta</taxon>
        <taxon>Tracheophyta</taxon>
        <taxon>Spermatophyta</taxon>
        <taxon>Magnoliopsida</taxon>
        <taxon>eudicotyledons</taxon>
        <taxon>Gunneridae</taxon>
        <taxon>Pentapetalae</taxon>
        <taxon>asterids</taxon>
        <taxon>lamiids</taxon>
        <taxon>Solanales</taxon>
        <taxon>Solanaceae</taxon>
        <taxon>Solanoideae</taxon>
        <taxon>Solaneae</taxon>
        <taxon>Solanum</taxon>
        <taxon>Solanum subgen. Lycopersicon</taxon>
    </lineage>
</organism>
<evidence type="ECO:0000313" key="2">
    <source>
        <dbReference type="EnsemblPlants" id="Solyc00g143770.2.1"/>
    </source>
</evidence>
<dbReference type="EnsemblPlants" id="Solyc00g143770.2.1">
    <property type="protein sequence ID" value="Solyc00g143770.2.1"/>
    <property type="gene ID" value="Solyc00g143770.2"/>
</dbReference>
<protein>
    <submittedName>
        <fullName evidence="2">Uncharacterized protein</fullName>
    </submittedName>
</protein>
<evidence type="ECO:0000313" key="3">
    <source>
        <dbReference type="Proteomes" id="UP000004994"/>
    </source>
</evidence>
<keyword evidence="3" id="KW-1185">Reference proteome</keyword>
<accession>A0A494G9Z7</accession>
<keyword evidence="1" id="KW-0472">Membrane</keyword>
<dbReference type="Gramene" id="Solyc00g143770.2.1">
    <property type="protein sequence ID" value="Solyc00g143770.2.1"/>
    <property type="gene ID" value="Solyc00g143770.2"/>
</dbReference>
<keyword evidence="1" id="KW-1133">Transmembrane helix</keyword>
<dbReference type="InParanoid" id="A0A494G9Z7"/>
<dbReference type="Proteomes" id="UP000004994">
    <property type="component" value="Unassembled WGS sequence"/>
</dbReference>
<name>A0A494G9Z7_SOLLC</name>
<sequence length="77" mass="8729">MVEFWLFLPLLLIVVLSNFCCSIYCVFKGNGLTQFLLVACINLEFWKVICVGKHSSPRFSSSWIRNCHKETIGVAAS</sequence>
<dbReference type="AlphaFoldDB" id="A0A494G9Z7"/>
<reference evidence="2" key="1">
    <citation type="journal article" date="2012" name="Nature">
        <title>The tomato genome sequence provides insights into fleshy fruit evolution.</title>
        <authorList>
            <consortium name="Tomato Genome Consortium"/>
        </authorList>
    </citation>
    <scope>NUCLEOTIDE SEQUENCE [LARGE SCALE GENOMIC DNA]</scope>
    <source>
        <strain evidence="2">cv. Heinz 1706</strain>
    </source>
</reference>